<dbReference type="PROSITE" id="PS50110">
    <property type="entry name" value="RESPONSE_REGULATORY"/>
    <property type="match status" value="1"/>
</dbReference>
<dbReference type="PANTHER" id="PTHR43304:SF1">
    <property type="entry name" value="PAC DOMAIN-CONTAINING PROTEIN"/>
    <property type="match status" value="1"/>
</dbReference>
<organism evidence="12 13">
    <name type="scientific">Robbsia betulipollinis</name>
    <dbReference type="NCBI Taxonomy" id="2981849"/>
    <lineage>
        <taxon>Bacteria</taxon>
        <taxon>Pseudomonadati</taxon>
        <taxon>Pseudomonadota</taxon>
        <taxon>Betaproteobacteria</taxon>
        <taxon>Burkholderiales</taxon>
        <taxon>Burkholderiaceae</taxon>
        <taxon>Robbsia</taxon>
    </lineage>
</organism>
<keyword evidence="4" id="KW-0808">Transferase</keyword>
<dbReference type="CDD" id="cd18161">
    <property type="entry name" value="REC_hyHK_blue-like"/>
    <property type="match status" value="1"/>
</dbReference>
<dbReference type="CDD" id="cd00130">
    <property type="entry name" value="PAS"/>
    <property type="match status" value="2"/>
</dbReference>
<evidence type="ECO:0000259" key="8">
    <source>
        <dbReference type="PROSITE" id="PS50109"/>
    </source>
</evidence>
<dbReference type="Pfam" id="PF08447">
    <property type="entry name" value="PAS_3"/>
    <property type="match status" value="2"/>
</dbReference>
<evidence type="ECO:0000256" key="3">
    <source>
        <dbReference type="ARBA" id="ARBA00022553"/>
    </source>
</evidence>
<dbReference type="InterPro" id="IPR004358">
    <property type="entry name" value="Sig_transdc_His_kin-like_C"/>
</dbReference>
<dbReference type="Gene3D" id="1.10.287.130">
    <property type="match status" value="1"/>
</dbReference>
<dbReference type="PANTHER" id="PTHR43304">
    <property type="entry name" value="PHYTOCHROME-LIKE PROTEIN CPH1"/>
    <property type="match status" value="1"/>
</dbReference>
<dbReference type="SUPFAM" id="SSF52172">
    <property type="entry name" value="CheY-like"/>
    <property type="match status" value="1"/>
</dbReference>
<dbReference type="Proteomes" id="UP001082899">
    <property type="component" value="Unassembled WGS sequence"/>
</dbReference>
<evidence type="ECO:0000259" key="9">
    <source>
        <dbReference type="PROSITE" id="PS50110"/>
    </source>
</evidence>
<keyword evidence="13" id="KW-1185">Reference proteome</keyword>
<dbReference type="InterPro" id="IPR013655">
    <property type="entry name" value="PAS_fold_3"/>
</dbReference>
<keyword evidence="3 6" id="KW-0597">Phosphoprotein</keyword>
<dbReference type="InterPro" id="IPR036097">
    <property type="entry name" value="HisK_dim/P_sf"/>
</dbReference>
<feature type="region of interest" description="Disordered" evidence="7">
    <location>
        <begin position="946"/>
        <end position="985"/>
    </location>
</feature>
<dbReference type="InterPro" id="IPR035965">
    <property type="entry name" value="PAS-like_dom_sf"/>
</dbReference>
<evidence type="ECO:0000256" key="1">
    <source>
        <dbReference type="ARBA" id="ARBA00000085"/>
    </source>
</evidence>
<proteinExistence type="predicted"/>
<evidence type="ECO:0000313" key="12">
    <source>
        <dbReference type="EMBL" id="MCY0388021.1"/>
    </source>
</evidence>
<evidence type="ECO:0000256" key="6">
    <source>
        <dbReference type="PROSITE-ProRule" id="PRU00169"/>
    </source>
</evidence>
<evidence type="ECO:0000259" key="10">
    <source>
        <dbReference type="PROSITE" id="PS50112"/>
    </source>
</evidence>
<dbReference type="SMART" id="SM00387">
    <property type="entry name" value="HATPase_c"/>
    <property type="match status" value="1"/>
</dbReference>
<evidence type="ECO:0000256" key="2">
    <source>
        <dbReference type="ARBA" id="ARBA00012438"/>
    </source>
</evidence>
<feature type="domain" description="Histidine kinase" evidence="8">
    <location>
        <begin position="583"/>
        <end position="806"/>
    </location>
</feature>
<dbReference type="Gene3D" id="3.30.450.20">
    <property type="entry name" value="PAS domain"/>
    <property type="match status" value="4"/>
</dbReference>
<name>A0ABT3ZNC7_9BURK</name>
<dbReference type="SUPFAM" id="SSF55874">
    <property type="entry name" value="ATPase domain of HSP90 chaperone/DNA topoisomerase II/histidine kinase"/>
    <property type="match status" value="1"/>
</dbReference>
<dbReference type="SMART" id="SM00448">
    <property type="entry name" value="REC"/>
    <property type="match status" value="1"/>
</dbReference>
<dbReference type="PRINTS" id="PR00344">
    <property type="entry name" value="BCTRLSENSOR"/>
</dbReference>
<dbReference type="Pfam" id="PF08448">
    <property type="entry name" value="PAS_4"/>
    <property type="match status" value="2"/>
</dbReference>
<dbReference type="PROSITE" id="PS50112">
    <property type="entry name" value="PAS"/>
    <property type="match status" value="2"/>
</dbReference>
<evidence type="ECO:0000256" key="7">
    <source>
        <dbReference type="SAM" id="MobiDB-lite"/>
    </source>
</evidence>
<reference evidence="12" key="1">
    <citation type="submission" date="2022-11" db="EMBL/GenBank/DDBJ databases">
        <title>Robbsia betulipollinis sp. nov., isolated from pollen of birch (Betula pendula).</title>
        <authorList>
            <person name="Shi H."/>
            <person name="Ambika Manirajan B."/>
            <person name="Ratering S."/>
            <person name="Geissler-Plaum R."/>
            <person name="Schnell S."/>
        </authorList>
    </citation>
    <scope>NUCLEOTIDE SEQUENCE</scope>
    <source>
        <strain evidence="12">Bb-Pol-6</strain>
    </source>
</reference>
<dbReference type="EMBL" id="JAPMXC010000002">
    <property type="protein sequence ID" value="MCY0388021.1"/>
    <property type="molecule type" value="Genomic_DNA"/>
</dbReference>
<feature type="domain" description="PAC" evidence="11">
    <location>
        <begin position="380"/>
        <end position="432"/>
    </location>
</feature>
<dbReference type="Gene3D" id="3.40.50.2300">
    <property type="match status" value="1"/>
</dbReference>
<dbReference type="InterPro" id="IPR036890">
    <property type="entry name" value="HATPase_C_sf"/>
</dbReference>
<dbReference type="InterPro" id="IPR013656">
    <property type="entry name" value="PAS_4"/>
</dbReference>
<dbReference type="SMART" id="SM00091">
    <property type="entry name" value="PAS"/>
    <property type="match status" value="3"/>
</dbReference>
<dbReference type="SUPFAM" id="SSF47384">
    <property type="entry name" value="Homodimeric domain of signal transducing histidine kinase"/>
    <property type="match status" value="1"/>
</dbReference>
<dbReference type="EC" id="2.7.13.3" evidence="2"/>
<feature type="compositionally biased region" description="Low complexity" evidence="7">
    <location>
        <begin position="950"/>
        <end position="966"/>
    </location>
</feature>
<protein>
    <recommendedName>
        <fullName evidence="2">histidine kinase</fullName>
        <ecNumber evidence="2">2.7.13.3</ecNumber>
    </recommendedName>
</protein>
<dbReference type="InterPro" id="IPR001610">
    <property type="entry name" value="PAC"/>
</dbReference>
<gene>
    <name evidence="12" type="ORF">OVY01_12395</name>
</gene>
<dbReference type="InterPro" id="IPR001789">
    <property type="entry name" value="Sig_transdc_resp-reg_receiver"/>
</dbReference>
<feature type="compositionally biased region" description="Basic and acidic residues" evidence="7">
    <location>
        <begin position="974"/>
        <end position="985"/>
    </location>
</feature>
<dbReference type="InterPro" id="IPR011006">
    <property type="entry name" value="CheY-like_superfamily"/>
</dbReference>
<dbReference type="Pfam" id="PF02518">
    <property type="entry name" value="HATPase_c"/>
    <property type="match status" value="1"/>
</dbReference>
<dbReference type="NCBIfam" id="TIGR00229">
    <property type="entry name" value="sensory_box"/>
    <property type="match status" value="3"/>
</dbReference>
<dbReference type="InterPro" id="IPR005467">
    <property type="entry name" value="His_kinase_dom"/>
</dbReference>
<dbReference type="Pfam" id="PF00072">
    <property type="entry name" value="Response_reg"/>
    <property type="match status" value="1"/>
</dbReference>
<sequence>MTKDRPAEDGAPAASLVFLSGAGKIGALIEAFDWSRTPLGPLATWPGYLKTTVAVLLRSPVPIVTLWGEEGIMIYNERYSAFAGDRHPHLLGSRVREGWPEVADFNDHVMQVGLAGGTLAYRDQELTLERNGAPEPVWMNLDYSPVIDDAGRPAGVISIVVETTAKVRAERYLSGERERLQRMFEQAPGFMAMLTGPQHVFELVNPAYMRLIGQRQVLGHTAREVLPEISGQELGDRFDAIYASGEAFSANSLPVLLQRQPHAAPERRYVDVVYQPVRGGDGTIIGIFVQGTDVTDRVLAEQALEASENTFRTLAQAMPNQVWAAPADGRLDWFNARAYEYCGATHATLAGQGWQNRIHPEDVAQATRRWAQATRDGTPYENEMRIRRADGAFRWHLSRAFAVRDEHGIIVRWIGTNTDIENQKAVTETLSRHNETLEHQVATRTADRDRIWRLSTDVMLVAEFDGTIVTVNPAWTHLLGWTEAELLGRPFIALVHPDDRDAALAELTALSRGARTLRFENRYQRKDGGYSTLSWAAVPDAQRLHAVGRDVTADRAAAAALRRTEAALYQSQKMETIGKLTGGVAHDFNNLLQVISGNLQLLAFDVKGQPQAEQRVSNALAGVKRGAKLASHLLAFGRRQALEPKSLKIGRLVSGMEDMLRRSLGETIEIEMVIPAGLWSTLVDPAHVENAILNLSINARDAMDGVGRLTIEVGNAYLDHEYARDHAELKPGQYVLLAVTDTGSGMPADVIAQAFEPFFSTKPEGKGTGLGLSMVYGFVKQSGGHVAIYSEPGHGTTVRIYLPRTLQDEDRVEPVDALPVVGGVETILMAEDDAAVRATVMDMLTGLGYRVLKANDASSALAIIDSGAPIDLLFTDVVMPGPLRSPELARKARERLPDLAVLFTSGYTENAIVHGGRLDPGVELLGKPYTREALARKIRHVMANRKQRLQQPATPAAQAPSAPDSPHANAPSERNADRSADRSAS</sequence>
<feature type="domain" description="Response regulatory" evidence="9">
    <location>
        <begin position="826"/>
        <end position="942"/>
    </location>
</feature>
<accession>A0ABT3ZNC7</accession>
<dbReference type="CDD" id="cd00082">
    <property type="entry name" value="HisKA"/>
    <property type="match status" value="1"/>
</dbReference>
<dbReference type="SMART" id="SM00086">
    <property type="entry name" value="PAC"/>
    <property type="match status" value="4"/>
</dbReference>
<feature type="domain" description="PAS" evidence="10">
    <location>
        <begin position="307"/>
        <end position="377"/>
    </location>
</feature>
<evidence type="ECO:0000259" key="11">
    <source>
        <dbReference type="PROSITE" id="PS50113"/>
    </source>
</evidence>
<dbReference type="InterPro" id="IPR000014">
    <property type="entry name" value="PAS"/>
</dbReference>
<feature type="domain" description="PAC" evidence="11">
    <location>
        <begin position="251"/>
        <end position="306"/>
    </location>
</feature>
<evidence type="ECO:0000256" key="4">
    <source>
        <dbReference type="ARBA" id="ARBA00022679"/>
    </source>
</evidence>
<evidence type="ECO:0000313" key="13">
    <source>
        <dbReference type="Proteomes" id="UP001082899"/>
    </source>
</evidence>
<dbReference type="SUPFAM" id="SSF55785">
    <property type="entry name" value="PYP-like sensor domain (PAS domain)"/>
    <property type="match status" value="4"/>
</dbReference>
<feature type="domain" description="PAC" evidence="11">
    <location>
        <begin position="122"/>
        <end position="175"/>
    </location>
</feature>
<comment type="catalytic activity">
    <reaction evidence="1">
        <text>ATP + protein L-histidine = ADP + protein N-phospho-L-histidine.</text>
        <dbReference type="EC" id="2.7.13.3"/>
    </reaction>
</comment>
<dbReference type="InterPro" id="IPR052162">
    <property type="entry name" value="Sensor_kinase/Photoreceptor"/>
</dbReference>
<dbReference type="InterPro" id="IPR003594">
    <property type="entry name" value="HATPase_dom"/>
</dbReference>
<feature type="domain" description="PAS" evidence="10">
    <location>
        <begin position="459"/>
        <end position="514"/>
    </location>
</feature>
<dbReference type="Gene3D" id="3.30.565.10">
    <property type="entry name" value="Histidine kinase-like ATPase, C-terminal domain"/>
    <property type="match status" value="1"/>
</dbReference>
<keyword evidence="5" id="KW-0418">Kinase</keyword>
<comment type="caution">
    <text evidence="12">The sequence shown here is derived from an EMBL/GenBank/DDBJ whole genome shotgun (WGS) entry which is preliminary data.</text>
</comment>
<dbReference type="InterPro" id="IPR000700">
    <property type="entry name" value="PAS-assoc_C"/>
</dbReference>
<dbReference type="InterPro" id="IPR003661">
    <property type="entry name" value="HisK_dim/P_dom"/>
</dbReference>
<dbReference type="CDD" id="cd16919">
    <property type="entry name" value="HATPase_CckA-like"/>
    <property type="match status" value="1"/>
</dbReference>
<feature type="modified residue" description="4-aspartylphosphate" evidence="6">
    <location>
        <position position="876"/>
    </location>
</feature>
<dbReference type="PROSITE" id="PS50113">
    <property type="entry name" value="PAC"/>
    <property type="match status" value="3"/>
</dbReference>
<evidence type="ECO:0000256" key="5">
    <source>
        <dbReference type="ARBA" id="ARBA00022777"/>
    </source>
</evidence>
<dbReference type="PROSITE" id="PS50109">
    <property type="entry name" value="HIS_KIN"/>
    <property type="match status" value="1"/>
</dbReference>
<dbReference type="RefSeq" id="WP_267847902.1">
    <property type="nucleotide sequence ID" value="NZ_JAPMXC010000002.1"/>
</dbReference>